<organism evidence="3 4">
    <name type="scientific">Mola mola</name>
    <name type="common">Ocean sunfish</name>
    <name type="synonym">Tetraodon mola</name>
    <dbReference type="NCBI Taxonomy" id="94237"/>
    <lineage>
        <taxon>Eukaryota</taxon>
        <taxon>Metazoa</taxon>
        <taxon>Chordata</taxon>
        <taxon>Craniata</taxon>
        <taxon>Vertebrata</taxon>
        <taxon>Euteleostomi</taxon>
        <taxon>Actinopterygii</taxon>
        <taxon>Neopterygii</taxon>
        <taxon>Teleostei</taxon>
        <taxon>Neoteleostei</taxon>
        <taxon>Acanthomorphata</taxon>
        <taxon>Eupercaria</taxon>
        <taxon>Tetraodontiformes</taxon>
        <taxon>Molidae</taxon>
        <taxon>Mola</taxon>
    </lineage>
</organism>
<keyword evidence="4" id="KW-1185">Reference proteome</keyword>
<dbReference type="Proteomes" id="UP000261620">
    <property type="component" value="Unplaced"/>
</dbReference>
<sequence length="341" mass="37130">LNERTSCVVSASLHSDTVIQLICVAKGTGLGLIIKGGANRTEGPMVFIQEIVPGGDCQKDGRLQVGDQLVSINKESLIGVTYEEARSILTRTKLRSNRKSGQKHALDLLGLKPTEAQRQAIRSRPRADPAGTVAFAGETTQRCAEEWQFSASPADEAPITFEQPPASFTVSSSSSCGQEVKLGTEESRALRTRIQLAEAAQKQARGMEMDYEEVIHLLEAEIAELKTQRADIFSSQEETEELKKKVAILECQLRKNEAAKKSFEMSTGKLLSFVEQNKELSGGPLHFSSLTSFPCSSGDVKVGASSLSPRYKKSPWTSATLAQEAKELARTVRAILEVDCK</sequence>
<accession>A0A3Q3WI77</accession>
<proteinExistence type="predicted"/>
<dbReference type="Ensembl" id="ENSMMOT00000012156.1">
    <property type="protein sequence ID" value="ENSMMOP00000011952.1"/>
    <property type="gene ID" value="ENSMMOG00000009172.1"/>
</dbReference>
<evidence type="ECO:0000256" key="1">
    <source>
        <dbReference type="SAM" id="Coils"/>
    </source>
</evidence>
<name>A0A3Q3WI77_MOLML</name>
<evidence type="ECO:0000313" key="3">
    <source>
        <dbReference type="Ensembl" id="ENSMMOP00000011952.1"/>
    </source>
</evidence>
<dbReference type="InterPro" id="IPR051342">
    <property type="entry name" value="PDZ_scaffold"/>
</dbReference>
<feature type="coiled-coil region" evidence="1">
    <location>
        <begin position="208"/>
        <end position="259"/>
    </location>
</feature>
<dbReference type="Pfam" id="PF00595">
    <property type="entry name" value="PDZ"/>
    <property type="match status" value="1"/>
</dbReference>
<dbReference type="InterPro" id="IPR036034">
    <property type="entry name" value="PDZ_sf"/>
</dbReference>
<dbReference type="SUPFAM" id="SSF50156">
    <property type="entry name" value="PDZ domain-like"/>
    <property type="match status" value="1"/>
</dbReference>
<protein>
    <recommendedName>
        <fullName evidence="2">PDZ domain-containing protein</fullName>
    </recommendedName>
</protein>
<reference evidence="3" key="1">
    <citation type="submission" date="2025-08" db="UniProtKB">
        <authorList>
            <consortium name="Ensembl"/>
        </authorList>
    </citation>
    <scope>IDENTIFICATION</scope>
</reference>
<dbReference type="PANTHER" id="PTHR19964:SF94">
    <property type="entry name" value="SYNTAXIN-BINDING PROTEIN 4-LIKE"/>
    <property type="match status" value="1"/>
</dbReference>
<dbReference type="PANTHER" id="PTHR19964">
    <property type="entry name" value="MULTIPLE PDZ DOMAIN PROTEIN"/>
    <property type="match status" value="1"/>
</dbReference>
<dbReference type="Gene3D" id="2.30.42.10">
    <property type="match status" value="1"/>
</dbReference>
<keyword evidence="1" id="KW-0175">Coiled coil</keyword>
<dbReference type="CDD" id="cd06698">
    <property type="entry name" value="PDZ1_hSTXBP4-PDZ2_GgSTXBP4-like"/>
    <property type="match status" value="1"/>
</dbReference>
<dbReference type="InterPro" id="IPR001478">
    <property type="entry name" value="PDZ"/>
</dbReference>
<dbReference type="PROSITE" id="PS50106">
    <property type="entry name" value="PDZ"/>
    <property type="match status" value="1"/>
</dbReference>
<evidence type="ECO:0000313" key="4">
    <source>
        <dbReference type="Proteomes" id="UP000261620"/>
    </source>
</evidence>
<dbReference type="AlphaFoldDB" id="A0A3Q3WI77"/>
<dbReference type="SMART" id="SM00228">
    <property type="entry name" value="PDZ"/>
    <property type="match status" value="1"/>
</dbReference>
<evidence type="ECO:0000259" key="2">
    <source>
        <dbReference type="PROSITE" id="PS50106"/>
    </source>
</evidence>
<reference evidence="3" key="2">
    <citation type="submission" date="2025-09" db="UniProtKB">
        <authorList>
            <consortium name="Ensembl"/>
        </authorList>
    </citation>
    <scope>IDENTIFICATION</scope>
</reference>
<feature type="domain" description="PDZ" evidence="2">
    <location>
        <begin position="18"/>
        <end position="92"/>
    </location>
</feature>